<evidence type="ECO:0000256" key="3">
    <source>
        <dbReference type="ARBA" id="ARBA00009000"/>
    </source>
</evidence>
<dbReference type="Pfam" id="PF02922">
    <property type="entry name" value="CBM_48"/>
    <property type="match status" value="1"/>
</dbReference>
<evidence type="ECO:0000313" key="12">
    <source>
        <dbReference type="EMBL" id="AFY86672.1"/>
    </source>
</evidence>
<dbReference type="NCBIfam" id="NF008967">
    <property type="entry name" value="PRK12313.1"/>
    <property type="match status" value="1"/>
</dbReference>
<dbReference type="SUPFAM" id="SSF81296">
    <property type="entry name" value="E set domains"/>
    <property type="match status" value="2"/>
</dbReference>
<evidence type="ECO:0000259" key="11">
    <source>
        <dbReference type="SMART" id="SM00642"/>
    </source>
</evidence>
<dbReference type="AlphaFoldDB" id="K9TUZ5"/>
<evidence type="ECO:0000256" key="10">
    <source>
        <dbReference type="PIRSR" id="PIRSR000463-1"/>
    </source>
</evidence>
<evidence type="ECO:0000256" key="8">
    <source>
        <dbReference type="ARBA" id="ARBA00023277"/>
    </source>
</evidence>
<dbReference type="InterPro" id="IPR013780">
    <property type="entry name" value="Glyco_hydro_b"/>
</dbReference>
<organism evidence="12 13">
    <name type="scientific">Chroococcidiopsis thermalis (strain PCC 7203)</name>
    <dbReference type="NCBI Taxonomy" id="251229"/>
    <lineage>
        <taxon>Bacteria</taxon>
        <taxon>Bacillati</taxon>
        <taxon>Cyanobacteriota</taxon>
        <taxon>Cyanophyceae</taxon>
        <taxon>Chroococcidiopsidales</taxon>
        <taxon>Chroococcidiopsidaceae</taxon>
        <taxon>Chroococcidiopsis</taxon>
    </lineage>
</organism>
<dbReference type="Pfam" id="PF22019">
    <property type="entry name" value="GlgB_N"/>
    <property type="match status" value="1"/>
</dbReference>
<dbReference type="EC" id="2.4.1.18" evidence="9"/>
<evidence type="ECO:0000256" key="5">
    <source>
        <dbReference type="ARBA" id="ARBA00022676"/>
    </source>
</evidence>
<dbReference type="InterPro" id="IPR013783">
    <property type="entry name" value="Ig-like_fold"/>
</dbReference>
<evidence type="ECO:0000256" key="6">
    <source>
        <dbReference type="ARBA" id="ARBA00022679"/>
    </source>
</evidence>
<dbReference type="FunFam" id="2.60.40.10:FF:000169">
    <property type="entry name" value="1,4-alpha-glucan branching enzyme GlgB"/>
    <property type="match status" value="1"/>
</dbReference>
<evidence type="ECO:0000256" key="2">
    <source>
        <dbReference type="ARBA" id="ARBA00004964"/>
    </source>
</evidence>
<keyword evidence="6 9" id="KW-0808">Transferase</keyword>
<keyword evidence="4 9" id="KW-0321">Glycogen metabolism</keyword>
<dbReference type="FunFam" id="3.20.20.80:FF:000003">
    <property type="entry name" value="1,4-alpha-glucan branching enzyme GlgB"/>
    <property type="match status" value="1"/>
</dbReference>
<keyword evidence="7 9" id="KW-0320">Glycogen biosynthesis</keyword>
<dbReference type="FunFam" id="2.60.40.1180:FF:000002">
    <property type="entry name" value="1,4-alpha-glucan branching enzyme GlgB"/>
    <property type="match status" value="1"/>
</dbReference>
<dbReference type="InterPro" id="IPR006407">
    <property type="entry name" value="GlgB"/>
</dbReference>
<dbReference type="InterPro" id="IPR014756">
    <property type="entry name" value="Ig_E-set"/>
</dbReference>
<comment type="function">
    <text evidence="9">Catalyzes the formation of the alpha-1,6-glucosidic linkages in glycogen by scission of a 1,4-alpha-linked oligosaccharide from growing alpha-1,4-glucan chains and the subsequent attachment of the oligosaccharide to the alpha-1,6 position.</text>
</comment>
<evidence type="ECO:0000256" key="7">
    <source>
        <dbReference type="ARBA" id="ARBA00023056"/>
    </source>
</evidence>
<protein>
    <recommendedName>
        <fullName evidence="9">1,4-alpha-glucan branching enzyme GlgB</fullName>
        <ecNumber evidence="9">2.4.1.18</ecNumber>
    </recommendedName>
    <alternativeName>
        <fullName evidence="9">1,4-alpha-D-glucan:1,4-alpha-D-glucan 6-glucosyl-transferase</fullName>
    </alternativeName>
    <alternativeName>
        <fullName evidence="9">Alpha-(1-&gt;4)-glucan branching enzyme</fullName>
    </alternativeName>
    <alternativeName>
        <fullName evidence="9">Glycogen branching enzyme</fullName>
        <shortName evidence="9">BE</shortName>
    </alternativeName>
</protein>
<dbReference type="NCBIfam" id="NF003811">
    <property type="entry name" value="PRK05402.1"/>
    <property type="match status" value="1"/>
</dbReference>
<feature type="active site" description="Nucleophile" evidence="9 10">
    <location>
        <position position="434"/>
    </location>
</feature>
<keyword evidence="5 9" id="KW-0328">Glycosyltransferase</keyword>
<dbReference type="InterPro" id="IPR044143">
    <property type="entry name" value="GlgB_N_E_set_prok"/>
</dbReference>
<dbReference type="eggNOG" id="COG0296">
    <property type="taxonomic scope" value="Bacteria"/>
</dbReference>
<evidence type="ECO:0000256" key="9">
    <source>
        <dbReference type="HAMAP-Rule" id="MF_00685"/>
    </source>
</evidence>
<feature type="active site" description="Proton donor" evidence="9 10">
    <location>
        <position position="487"/>
    </location>
</feature>
<dbReference type="Proteomes" id="UP000010384">
    <property type="component" value="Chromosome"/>
</dbReference>
<reference evidence="12 13" key="1">
    <citation type="submission" date="2012-06" db="EMBL/GenBank/DDBJ databases">
        <title>Finished chromosome of genome of Chroococcidiopsis thermalis PCC 7203.</title>
        <authorList>
            <consortium name="US DOE Joint Genome Institute"/>
            <person name="Gugger M."/>
            <person name="Coursin T."/>
            <person name="Rippka R."/>
            <person name="Tandeau De Marsac N."/>
            <person name="Huntemann M."/>
            <person name="Wei C.-L."/>
            <person name="Han J."/>
            <person name="Detter J.C."/>
            <person name="Han C."/>
            <person name="Tapia R."/>
            <person name="Davenport K."/>
            <person name="Daligault H."/>
            <person name="Erkkila T."/>
            <person name="Gu W."/>
            <person name="Munk A.C.C."/>
            <person name="Teshima H."/>
            <person name="Xu Y."/>
            <person name="Chain P."/>
            <person name="Chen A."/>
            <person name="Krypides N."/>
            <person name="Mavromatis K."/>
            <person name="Markowitz V."/>
            <person name="Szeto E."/>
            <person name="Ivanova N."/>
            <person name="Mikhailova N."/>
            <person name="Ovchinnikova G."/>
            <person name="Pagani I."/>
            <person name="Pati A."/>
            <person name="Goodwin L."/>
            <person name="Peters L."/>
            <person name="Pitluck S."/>
            <person name="Woyke T."/>
            <person name="Kerfeld C."/>
        </authorList>
    </citation>
    <scope>NUCLEOTIDE SEQUENCE [LARGE SCALE GENOMIC DNA]</scope>
    <source>
        <strain evidence="12 13">PCC 7203</strain>
    </source>
</reference>
<dbReference type="FunCoup" id="K9TUZ5">
    <property type="interactions" value="394"/>
</dbReference>
<dbReference type="SUPFAM" id="SSF51445">
    <property type="entry name" value="(Trans)glycosidases"/>
    <property type="match status" value="1"/>
</dbReference>
<dbReference type="UniPathway" id="UPA00164"/>
<feature type="domain" description="Glycosyl hydrolase family 13 catalytic" evidence="11">
    <location>
        <begin position="284"/>
        <end position="637"/>
    </location>
</feature>
<comment type="subunit">
    <text evidence="9">Monomer.</text>
</comment>
<dbReference type="Gene3D" id="2.60.40.1180">
    <property type="entry name" value="Golgi alpha-mannosidase II"/>
    <property type="match status" value="1"/>
</dbReference>
<dbReference type="PANTHER" id="PTHR43651">
    <property type="entry name" value="1,4-ALPHA-GLUCAN-BRANCHING ENZYME"/>
    <property type="match status" value="1"/>
</dbReference>
<sequence>MSMTTIAPEQVDRIIWNQHQDPFEVLGAHSVEQEGKTVWAVRAYLPNASAAWVVLPEERKEFPMETVHHPHFFECTLDLPELANYQLRILEGERERVIYDPYAFRSPRLTDFDLHLFAEGNHHRIYEKLGAHATEINGVQGVYFAVWAPNARNVSVIGDFNHWDGRKHQMRKGATGVWEIFIPELKVGDRYKYEIKNNNGHIYEKSDPYGYQQEPRPKTASIVTDLDAYEWSDLAWMEKRRHTDPLTQPISVYEVHLGSWLHASSAEPPKLPNGETEPVVIVSELKPGARFLTYRELGDRLIPYVKDLGYTHIELLPIAEHPFDGSWGYQVTGYYACTSRYGTPEDFMYFVDQCHQNGIGVIVDWVPGHFPKDGHGLAFFDGTHLYEHADPRKGEHKEWGTLVFNYSRNEVRNFLVANALFWFDKYHIDGIRVDAVASMLYLNYCRKEGEWLPNQYGGTENLEAAEFLRQTNHVIFSYFPGIVSIAEESTAWPMVSWPTYMGGLGFNLKWNMGWMHDMLDYFSMDPWFRQFHQNNVTFSMWYHHSENYMLALSHDEVVHGKSNIIGKMPGDRWQKFANVRCLFTFMFVHPGKKTMFMSMEFGQWSEWNVWGDLEWQLLQYESHQQLKQFFKDLNHTYRSEPALYSQDFAEAGFEWIDCSDNRHSVVALIRRAKDSEDFAIAVCNFTPQPHSHYRIGVPEPGFYQELFNSDSREYGGSNMGNLGGKWTDEWQYHNHPYSIDLCLPPLGVLILKLNREKTAEAMSK</sequence>
<dbReference type="PATRIC" id="fig|251229.3.peg.1355"/>
<evidence type="ECO:0000313" key="13">
    <source>
        <dbReference type="Proteomes" id="UP000010384"/>
    </source>
</evidence>
<dbReference type="InterPro" id="IPR006048">
    <property type="entry name" value="A-amylase/branching_C"/>
</dbReference>
<dbReference type="PIRSF" id="PIRSF000463">
    <property type="entry name" value="GlgB"/>
    <property type="match status" value="1"/>
</dbReference>
<dbReference type="InterPro" id="IPR006047">
    <property type="entry name" value="GH13_cat_dom"/>
</dbReference>
<name>K9TUZ5_CHRTP</name>
<dbReference type="GO" id="GO:0005978">
    <property type="term" value="P:glycogen biosynthetic process"/>
    <property type="evidence" value="ECO:0007669"/>
    <property type="project" value="UniProtKB-UniRule"/>
</dbReference>
<comment type="catalytic activity">
    <reaction evidence="1 9">
        <text>Transfers a segment of a (1-&gt;4)-alpha-D-glucan chain to a primary hydroxy group in a similar glucan chain.</text>
        <dbReference type="EC" id="2.4.1.18"/>
    </reaction>
</comment>
<dbReference type="GO" id="GO:0004553">
    <property type="term" value="F:hydrolase activity, hydrolyzing O-glycosyl compounds"/>
    <property type="evidence" value="ECO:0007669"/>
    <property type="project" value="InterPro"/>
</dbReference>
<dbReference type="KEGG" id="cthe:Chro_1143"/>
<comment type="similarity">
    <text evidence="3 9">Belongs to the glycosyl hydrolase 13 family. GlgB subfamily.</text>
</comment>
<dbReference type="Pfam" id="PF00128">
    <property type="entry name" value="Alpha-amylase"/>
    <property type="match status" value="1"/>
</dbReference>
<dbReference type="GO" id="GO:0043169">
    <property type="term" value="F:cation binding"/>
    <property type="evidence" value="ECO:0007669"/>
    <property type="project" value="InterPro"/>
</dbReference>
<dbReference type="Gene3D" id="3.20.20.80">
    <property type="entry name" value="Glycosidases"/>
    <property type="match status" value="1"/>
</dbReference>
<accession>K9TUZ5</accession>
<dbReference type="NCBIfam" id="TIGR01515">
    <property type="entry name" value="branching_enzym"/>
    <property type="match status" value="1"/>
</dbReference>
<dbReference type="GO" id="GO:0003844">
    <property type="term" value="F:1,4-alpha-glucan branching enzyme activity"/>
    <property type="evidence" value="ECO:0007669"/>
    <property type="project" value="UniProtKB-UniRule"/>
</dbReference>
<dbReference type="InterPro" id="IPR037439">
    <property type="entry name" value="Branching_enzy"/>
</dbReference>
<dbReference type="HOGENOM" id="CLU_004245_3_2_3"/>
<dbReference type="CDD" id="cd02855">
    <property type="entry name" value="E_set_GBE_prok_N"/>
    <property type="match status" value="1"/>
</dbReference>
<dbReference type="STRING" id="251229.Chro_1143"/>
<dbReference type="HAMAP" id="MF_00685">
    <property type="entry name" value="GlgB"/>
    <property type="match status" value="1"/>
</dbReference>
<dbReference type="Pfam" id="PF02806">
    <property type="entry name" value="Alpha-amylase_C"/>
    <property type="match status" value="1"/>
</dbReference>
<keyword evidence="13" id="KW-1185">Reference proteome</keyword>
<dbReference type="InParanoid" id="K9TUZ5"/>
<dbReference type="InterPro" id="IPR004193">
    <property type="entry name" value="Glyco_hydro_13_N"/>
</dbReference>
<dbReference type="SMART" id="SM00642">
    <property type="entry name" value="Aamy"/>
    <property type="match status" value="1"/>
</dbReference>
<evidence type="ECO:0000256" key="4">
    <source>
        <dbReference type="ARBA" id="ARBA00022600"/>
    </source>
</evidence>
<proteinExistence type="inferred from homology"/>
<dbReference type="SUPFAM" id="SSF51011">
    <property type="entry name" value="Glycosyl hydrolase domain"/>
    <property type="match status" value="1"/>
</dbReference>
<evidence type="ECO:0000256" key="1">
    <source>
        <dbReference type="ARBA" id="ARBA00000826"/>
    </source>
</evidence>
<dbReference type="Gene3D" id="2.60.40.10">
    <property type="entry name" value="Immunoglobulins"/>
    <property type="match status" value="2"/>
</dbReference>
<dbReference type="CDD" id="cd11322">
    <property type="entry name" value="AmyAc_Glg_BE"/>
    <property type="match status" value="1"/>
</dbReference>
<gene>
    <name evidence="9" type="primary">glgB</name>
    <name evidence="12" type="ORF">Chro_1143</name>
</gene>
<dbReference type="EMBL" id="CP003597">
    <property type="protein sequence ID" value="AFY86672.1"/>
    <property type="molecule type" value="Genomic_DNA"/>
</dbReference>
<dbReference type="GO" id="GO:0005829">
    <property type="term" value="C:cytosol"/>
    <property type="evidence" value="ECO:0007669"/>
    <property type="project" value="TreeGrafter"/>
</dbReference>
<dbReference type="PANTHER" id="PTHR43651:SF3">
    <property type="entry name" value="1,4-ALPHA-GLUCAN-BRANCHING ENZYME"/>
    <property type="match status" value="1"/>
</dbReference>
<dbReference type="InterPro" id="IPR054169">
    <property type="entry name" value="GlgB_N"/>
</dbReference>
<comment type="pathway">
    <text evidence="2 9">Glycan biosynthesis; glycogen biosynthesis.</text>
</comment>
<dbReference type="InterPro" id="IPR017853">
    <property type="entry name" value="GH"/>
</dbReference>
<keyword evidence="8 9" id="KW-0119">Carbohydrate metabolism</keyword>